<comment type="caution">
    <text evidence="2">The sequence shown here is derived from an EMBL/GenBank/DDBJ whole genome shotgun (WGS) entry which is preliminary data.</text>
</comment>
<protein>
    <recommendedName>
        <fullName evidence="1">VWFD domain-containing protein</fullName>
    </recommendedName>
</protein>
<reference evidence="2" key="2">
    <citation type="submission" date="2020-11" db="EMBL/GenBank/DDBJ databases">
        <authorList>
            <person name="McCartney M.A."/>
            <person name="Auch B."/>
            <person name="Kono T."/>
            <person name="Mallez S."/>
            <person name="Becker A."/>
            <person name="Gohl D.M."/>
            <person name="Silverstein K.A.T."/>
            <person name="Koren S."/>
            <person name="Bechman K.B."/>
            <person name="Herman A."/>
            <person name="Abrahante J.E."/>
            <person name="Garbe J."/>
        </authorList>
    </citation>
    <scope>NUCLEOTIDE SEQUENCE</scope>
    <source>
        <strain evidence="2">Duluth1</strain>
        <tissue evidence="2">Whole animal</tissue>
    </source>
</reference>
<dbReference type="EMBL" id="JAIWYP010000008">
    <property type="protein sequence ID" value="KAH3783362.1"/>
    <property type="molecule type" value="Genomic_DNA"/>
</dbReference>
<sequence>MWKQAFTVSVIGDWVLLESASGLRVKADHASTVYVTLDKSKTAEHQVRGLCGNNNGVPGIPGERNFRPYVVLFSNYEFSGTTNPTTFGNAFKVVNTGGV</sequence>
<feature type="domain" description="VWFD" evidence="1">
    <location>
        <begin position="1"/>
        <end position="99"/>
    </location>
</feature>
<dbReference type="AlphaFoldDB" id="A0A9D4ESW3"/>
<reference evidence="2" key="1">
    <citation type="journal article" date="2019" name="bioRxiv">
        <title>The Genome of the Zebra Mussel, Dreissena polymorpha: A Resource for Invasive Species Research.</title>
        <authorList>
            <person name="McCartney M.A."/>
            <person name="Auch B."/>
            <person name="Kono T."/>
            <person name="Mallez S."/>
            <person name="Zhang Y."/>
            <person name="Obille A."/>
            <person name="Becker A."/>
            <person name="Abrahante J.E."/>
            <person name="Garbe J."/>
            <person name="Badalamenti J.P."/>
            <person name="Herman A."/>
            <person name="Mangelson H."/>
            <person name="Liachko I."/>
            <person name="Sullivan S."/>
            <person name="Sone E.D."/>
            <person name="Koren S."/>
            <person name="Silverstein K.A.T."/>
            <person name="Beckman K.B."/>
            <person name="Gohl D.M."/>
        </authorList>
    </citation>
    <scope>NUCLEOTIDE SEQUENCE</scope>
    <source>
        <strain evidence="2">Duluth1</strain>
        <tissue evidence="2">Whole animal</tissue>
    </source>
</reference>
<gene>
    <name evidence="2" type="ORF">DPMN_161299</name>
</gene>
<dbReference type="InterPro" id="IPR001846">
    <property type="entry name" value="VWF_type-D"/>
</dbReference>
<evidence type="ECO:0000313" key="2">
    <source>
        <dbReference type="EMBL" id="KAH3783362.1"/>
    </source>
</evidence>
<proteinExistence type="predicted"/>
<evidence type="ECO:0000259" key="1">
    <source>
        <dbReference type="PROSITE" id="PS51233"/>
    </source>
</evidence>
<accession>A0A9D4ESW3</accession>
<evidence type="ECO:0000313" key="3">
    <source>
        <dbReference type="Proteomes" id="UP000828390"/>
    </source>
</evidence>
<dbReference type="PROSITE" id="PS51233">
    <property type="entry name" value="VWFD"/>
    <property type="match status" value="1"/>
</dbReference>
<organism evidence="2 3">
    <name type="scientific">Dreissena polymorpha</name>
    <name type="common">Zebra mussel</name>
    <name type="synonym">Mytilus polymorpha</name>
    <dbReference type="NCBI Taxonomy" id="45954"/>
    <lineage>
        <taxon>Eukaryota</taxon>
        <taxon>Metazoa</taxon>
        <taxon>Spiralia</taxon>
        <taxon>Lophotrochozoa</taxon>
        <taxon>Mollusca</taxon>
        <taxon>Bivalvia</taxon>
        <taxon>Autobranchia</taxon>
        <taxon>Heteroconchia</taxon>
        <taxon>Euheterodonta</taxon>
        <taxon>Imparidentia</taxon>
        <taxon>Neoheterodontei</taxon>
        <taxon>Myida</taxon>
        <taxon>Dreissenoidea</taxon>
        <taxon>Dreissenidae</taxon>
        <taxon>Dreissena</taxon>
    </lineage>
</organism>
<keyword evidence="3" id="KW-1185">Reference proteome</keyword>
<dbReference type="Proteomes" id="UP000828390">
    <property type="component" value="Unassembled WGS sequence"/>
</dbReference>
<feature type="non-terminal residue" evidence="2">
    <location>
        <position position="1"/>
    </location>
</feature>
<name>A0A9D4ESW3_DREPO</name>